<reference evidence="4 5" key="1">
    <citation type="submission" date="2020-01" db="EMBL/GenBank/DDBJ databases">
        <title>Natronorubrum sp. JWXQ-INN 674 isolated from Inner Mongolia Autonomous Region of China.</title>
        <authorList>
            <person name="Xue Q."/>
        </authorList>
    </citation>
    <scope>NUCLEOTIDE SEQUENCE [LARGE SCALE GENOMIC DNA]</scope>
    <source>
        <strain evidence="4 5">JWXQ-INN-674</strain>
    </source>
</reference>
<proteinExistence type="predicted"/>
<dbReference type="PANTHER" id="PTHR43808:SF25">
    <property type="entry name" value="PEPTIDASE M20 DIMERISATION DOMAIN-CONTAINING PROTEIN"/>
    <property type="match status" value="1"/>
</dbReference>
<dbReference type="InterPro" id="IPR002933">
    <property type="entry name" value="Peptidase_M20"/>
</dbReference>
<protein>
    <submittedName>
        <fullName evidence="4">M20/M25/M40 family metallo-hydrolase</fullName>
    </submittedName>
</protein>
<dbReference type="SUPFAM" id="SSF53187">
    <property type="entry name" value="Zn-dependent exopeptidases"/>
    <property type="match status" value="1"/>
</dbReference>
<feature type="domain" description="Peptidase M20 dimerisation" evidence="3">
    <location>
        <begin position="231"/>
        <end position="342"/>
    </location>
</feature>
<dbReference type="PANTHER" id="PTHR43808">
    <property type="entry name" value="ACETYLORNITHINE DEACETYLASE"/>
    <property type="match status" value="1"/>
</dbReference>
<accession>A0A6B0VPP4</accession>
<dbReference type="InterPro" id="IPR036264">
    <property type="entry name" value="Bact_exopeptidase_dim_dom"/>
</dbReference>
<evidence type="ECO:0000313" key="4">
    <source>
        <dbReference type="EMBL" id="MXV62966.1"/>
    </source>
</evidence>
<name>A0A6B0VPP4_9EURY</name>
<dbReference type="RefSeq" id="WP_160065791.1">
    <property type="nucleotide sequence ID" value="NZ_WUYX01000038.1"/>
</dbReference>
<dbReference type="Gene3D" id="3.30.70.360">
    <property type="match status" value="1"/>
</dbReference>
<dbReference type="InterPro" id="IPR011650">
    <property type="entry name" value="Peptidase_M20_dimer"/>
</dbReference>
<evidence type="ECO:0000313" key="5">
    <source>
        <dbReference type="Proteomes" id="UP000434101"/>
    </source>
</evidence>
<sequence>MDFATAWDDELRSFADELCQFETTAGNDDEAAAQRWVADALEEWGFETYRWEADPEALAEHPSFPDNPDDIETATRPSVGGVLEFGDPDAGKTLVLNGHIDVVPAGNGWEGEPFEPRWSDGDGDSAPGTTLTARGATDMKCGVAACVFAARHLESMVDDHEDSGTDSDTDIDTDTAIDLDLDLDGRLVVESVVGEEEGGIGAAAAALENPYPFSRDVAIIAEPTQCRPVVATEGSLMKRLRLEGRSAHAATRWHGESVLPAFERIRRAFEDLETERGERVSHPLYEEFPIPWPVCVGRVEAGNWASSVPDELTAELRIGVAPGETVEAVEREFERQLSDVVADDPFFDSNPPEFERFSIQFEPAEIDADEPVVRAVQEAMLSNGLTATEPRGATYGADSRHYVRAGIPTVLFGPGDIQQAHFPEESIEWDEVLTASETLATAAGVFLSG</sequence>
<dbReference type="Gene3D" id="3.40.630.10">
    <property type="entry name" value="Zn peptidases"/>
    <property type="match status" value="2"/>
</dbReference>
<dbReference type="GO" id="GO:0046872">
    <property type="term" value="F:metal ion binding"/>
    <property type="evidence" value="ECO:0007669"/>
    <property type="project" value="UniProtKB-KW"/>
</dbReference>
<gene>
    <name evidence="4" type="ORF">GS429_12980</name>
</gene>
<comment type="caution">
    <text evidence="4">The sequence shown here is derived from an EMBL/GenBank/DDBJ whole genome shotgun (WGS) entry which is preliminary data.</text>
</comment>
<dbReference type="Pfam" id="PF07687">
    <property type="entry name" value="M20_dimer"/>
    <property type="match status" value="1"/>
</dbReference>
<dbReference type="InterPro" id="IPR050072">
    <property type="entry name" value="Peptidase_M20A"/>
</dbReference>
<evidence type="ECO:0000259" key="3">
    <source>
        <dbReference type="Pfam" id="PF07687"/>
    </source>
</evidence>
<dbReference type="Pfam" id="PF01546">
    <property type="entry name" value="Peptidase_M20"/>
    <property type="match status" value="2"/>
</dbReference>
<keyword evidence="2 4" id="KW-0378">Hydrolase</keyword>
<dbReference type="SUPFAM" id="SSF55031">
    <property type="entry name" value="Bacterial exopeptidase dimerisation domain"/>
    <property type="match status" value="1"/>
</dbReference>
<dbReference type="GO" id="GO:0016787">
    <property type="term" value="F:hydrolase activity"/>
    <property type="evidence" value="ECO:0007669"/>
    <property type="project" value="UniProtKB-KW"/>
</dbReference>
<dbReference type="AlphaFoldDB" id="A0A6B0VPP4"/>
<evidence type="ECO:0000256" key="2">
    <source>
        <dbReference type="ARBA" id="ARBA00022801"/>
    </source>
</evidence>
<dbReference type="EMBL" id="WUYX01000038">
    <property type="protein sequence ID" value="MXV62966.1"/>
    <property type="molecule type" value="Genomic_DNA"/>
</dbReference>
<organism evidence="4 5">
    <name type="scientific">Natronorubrum halalkaliphilum</name>
    <dbReference type="NCBI Taxonomy" id="2691917"/>
    <lineage>
        <taxon>Archaea</taxon>
        <taxon>Methanobacteriati</taxon>
        <taxon>Methanobacteriota</taxon>
        <taxon>Stenosarchaea group</taxon>
        <taxon>Halobacteria</taxon>
        <taxon>Halobacteriales</taxon>
        <taxon>Natrialbaceae</taxon>
        <taxon>Natronorubrum</taxon>
    </lineage>
</organism>
<dbReference type="Proteomes" id="UP000434101">
    <property type="component" value="Unassembled WGS sequence"/>
</dbReference>
<dbReference type="OrthoDB" id="24854at2157"/>
<evidence type="ECO:0000256" key="1">
    <source>
        <dbReference type="ARBA" id="ARBA00022723"/>
    </source>
</evidence>
<keyword evidence="5" id="KW-1185">Reference proteome</keyword>
<keyword evidence="1" id="KW-0479">Metal-binding</keyword>